<feature type="domain" description="BRCT" evidence="1">
    <location>
        <begin position="184"/>
        <end position="266"/>
    </location>
</feature>
<dbReference type="SUPFAM" id="SSF52113">
    <property type="entry name" value="BRCT domain"/>
    <property type="match status" value="1"/>
</dbReference>
<dbReference type="SUPFAM" id="SSF47781">
    <property type="entry name" value="RuvA domain 2-like"/>
    <property type="match status" value="1"/>
</dbReference>
<evidence type="ECO:0000313" key="2">
    <source>
        <dbReference type="EMBL" id="MFC7335196.1"/>
    </source>
</evidence>
<accession>A0ABW2L205</accession>
<evidence type="ECO:0000259" key="1">
    <source>
        <dbReference type="PROSITE" id="PS50172"/>
    </source>
</evidence>
<dbReference type="CDD" id="cd17748">
    <property type="entry name" value="BRCT_DNA_ligase_like"/>
    <property type="match status" value="1"/>
</dbReference>
<organism evidence="2 3">
    <name type="scientific">Rhodocista pekingensis</name>
    <dbReference type="NCBI Taxonomy" id="201185"/>
    <lineage>
        <taxon>Bacteria</taxon>
        <taxon>Pseudomonadati</taxon>
        <taxon>Pseudomonadota</taxon>
        <taxon>Alphaproteobacteria</taxon>
        <taxon>Rhodospirillales</taxon>
        <taxon>Azospirillaceae</taxon>
        <taxon>Rhodocista</taxon>
    </lineage>
</organism>
<protein>
    <submittedName>
        <fullName evidence="2">BRCT domain-containing protein</fullName>
    </submittedName>
</protein>
<dbReference type="SMART" id="SM00292">
    <property type="entry name" value="BRCT"/>
    <property type="match status" value="1"/>
</dbReference>
<name>A0ABW2L205_9PROT</name>
<comment type="caution">
    <text evidence="2">The sequence shown here is derived from an EMBL/GenBank/DDBJ whole genome shotgun (WGS) entry which is preliminary data.</text>
</comment>
<dbReference type="InterPro" id="IPR001357">
    <property type="entry name" value="BRCT_dom"/>
</dbReference>
<gene>
    <name evidence="2" type="ORF">ACFQPS_18655</name>
</gene>
<dbReference type="PROSITE" id="PS50172">
    <property type="entry name" value="BRCT"/>
    <property type="match status" value="1"/>
</dbReference>
<dbReference type="Proteomes" id="UP001596456">
    <property type="component" value="Unassembled WGS sequence"/>
</dbReference>
<dbReference type="Gene3D" id="1.10.150.20">
    <property type="entry name" value="5' to 3' exonuclease, C-terminal subdomain"/>
    <property type="match status" value="1"/>
</dbReference>
<dbReference type="InterPro" id="IPR010994">
    <property type="entry name" value="RuvA_2-like"/>
</dbReference>
<dbReference type="Pfam" id="PF00533">
    <property type="entry name" value="BRCT"/>
    <property type="match status" value="1"/>
</dbReference>
<dbReference type="RefSeq" id="WP_377360733.1">
    <property type="nucleotide sequence ID" value="NZ_JBHTCM010000028.1"/>
</dbReference>
<dbReference type="EMBL" id="JBHTCM010000028">
    <property type="protein sequence ID" value="MFC7335196.1"/>
    <property type="molecule type" value="Genomic_DNA"/>
</dbReference>
<dbReference type="Pfam" id="PF14520">
    <property type="entry name" value="HHH_5"/>
    <property type="match status" value="1"/>
</dbReference>
<reference evidence="3" key="1">
    <citation type="journal article" date="2019" name="Int. J. Syst. Evol. Microbiol.">
        <title>The Global Catalogue of Microorganisms (GCM) 10K type strain sequencing project: providing services to taxonomists for standard genome sequencing and annotation.</title>
        <authorList>
            <consortium name="The Broad Institute Genomics Platform"/>
            <consortium name="The Broad Institute Genome Sequencing Center for Infectious Disease"/>
            <person name="Wu L."/>
            <person name="Ma J."/>
        </authorList>
    </citation>
    <scope>NUCLEOTIDE SEQUENCE [LARGE SCALE GENOMIC DNA]</scope>
    <source>
        <strain evidence="3">CGMCC 1.16275</strain>
    </source>
</reference>
<keyword evidence="3" id="KW-1185">Reference proteome</keyword>
<sequence length="266" mass="28851">MQSLYKLPARVSISYADERGRTLTFQGEIVDLAPSGRSLKMKFSGIDGGDFFVRADRCHAIACRETGEVFDDIDGYLYELWASARSGNDGTVPLGEAIDLIPVENVGPLTSRALAIEFRSWDAFISSLFSQAPDLLLQRLLRVPGVGPATATALYEWSMMDEAAEWVNAFNRRFAVAPYDVEQRASLPLHGLRIVFTGTLENMGRSEAKARAEALGATVGASVSDSTHVLVVGEGPGAKLKQAQTKGIQIIDEARYLELIGVLNPA</sequence>
<proteinExistence type="predicted"/>
<evidence type="ECO:0000313" key="3">
    <source>
        <dbReference type="Proteomes" id="UP001596456"/>
    </source>
</evidence>
<dbReference type="Gene3D" id="3.40.50.10190">
    <property type="entry name" value="BRCT domain"/>
    <property type="match status" value="1"/>
</dbReference>
<dbReference type="InterPro" id="IPR036420">
    <property type="entry name" value="BRCT_dom_sf"/>
</dbReference>